<dbReference type="STRING" id="743788.S8DPP9"/>
<accession>S8DPP9</accession>
<feature type="transmembrane region" description="Helical" evidence="1">
    <location>
        <begin position="248"/>
        <end position="270"/>
    </location>
</feature>
<reference evidence="2 3" key="1">
    <citation type="journal article" date="2012" name="Science">
        <title>The Paleozoic origin of enzymatic lignin decomposition reconstructed from 31 fungal genomes.</title>
        <authorList>
            <person name="Floudas D."/>
            <person name="Binder M."/>
            <person name="Riley R."/>
            <person name="Barry K."/>
            <person name="Blanchette R.A."/>
            <person name="Henrissat B."/>
            <person name="Martinez A.T."/>
            <person name="Otillar R."/>
            <person name="Spatafora J.W."/>
            <person name="Yadav J.S."/>
            <person name="Aerts A."/>
            <person name="Benoit I."/>
            <person name="Boyd A."/>
            <person name="Carlson A."/>
            <person name="Copeland A."/>
            <person name="Coutinho P.M."/>
            <person name="de Vries R.P."/>
            <person name="Ferreira P."/>
            <person name="Findley K."/>
            <person name="Foster B."/>
            <person name="Gaskell J."/>
            <person name="Glotzer D."/>
            <person name="Gorecki P."/>
            <person name="Heitman J."/>
            <person name="Hesse C."/>
            <person name="Hori C."/>
            <person name="Igarashi K."/>
            <person name="Jurgens J.A."/>
            <person name="Kallen N."/>
            <person name="Kersten P."/>
            <person name="Kohler A."/>
            <person name="Kuees U."/>
            <person name="Kumar T.K.A."/>
            <person name="Kuo A."/>
            <person name="LaButti K."/>
            <person name="Larrondo L.F."/>
            <person name="Lindquist E."/>
            <person name="Ling A."/>
            <person name="Lombard V."/>
            <person name="Lucas S."/>
            <person name="Lundell T."/>
            <person name="Martin R."/>
            <person name="McLaughlin D.J."/>
            <person name="Morgenstern I."/>
            <person name="Morin E."/>
            <person name="Murat C."/>
            <person name="Nagy L.G."/>
            <person name="Nolan M."/>
            <person name="Ohm R.A."/>
            <person name="Patyshakuliyeva A."/>
            <person name="Rokas A."/>
            <person name="Ruiz-Duenas F.J."/>
            <person name="Sabat G."/>
            <person name="Salamov A."/>
            <person name="Samejima M."/>
            <person name="Schmutz J."/>
            <person name="Slot J.C."/>
            <person name="St John F."/>
            <person name="Stenlid J."/>
            <person name="Sun H."/>
            <person name="Sun S."/>
            <person name="Syed K."/>
            <person name="Tsang A."/>
            <person name="Wiebenga A."/>
            <person name="Young D."/>
            <person name="Pisabarro A."/>
            <person name="Eastwood D.C."/>
            <person name="Martin F."/>
            <person name="Cullen D."/>
            <person name="Grigoriev I.V."/>
            <person name="Hibbett D.S."/>
        </authorList>
    </citation>
    <scope>NUCLEOTIDE SEQUENCE</scope>
    <source>
        <strain evidence="3">FP-58527</strain>
    </source>
</reference>
<dbReference type="OrthoDB" id="3357408at2759"/>
<feature type="transmembrane region" description="Helical" evidence="1">
    <location>
        <begin position="218"/>
        <end position="242"/>
    </location>
</feature>
<dbReference type="eggNOG" id="ENOG502SN52">
    <property type="taxonomic scope" value="Eukaryota"/>
</dbReference>
<evidence type="ECO:0000313" key="3">
    <source>
        <dbReference type="Proteomes" id="UP000015241"/>
    </source>
</evidence>
<protein>
    <submittedName>
        <fullName evidence="2">Uncharacterized protein</fullName>
    </submittedName>
</protein>
<dbReference type="EMBL" id="KE504227">
    <property type="protein sequence ID" value="EPS94632.1"/>
    <property type="molecule type" value="Genomic_DNA"/>
</dbReference>
<dbReference type="AlphaFoldDB" id="S8DPP9"/>
<feature type="transmembrane region" description="Helical" evidence="1">
    <location>
        <begin position="175"/>
        <end position="198"/>
    </location>
</feature>
<feature type="transmembrane region" description="Helical" evidence="1">
    <location>
        <begin position="50"/>
        <end position="72"/>
    </location>
</feature>
<name>S8DPP9_FOMSC</name>
<evidence type="ECO:0000313" key="2">
    <source>
        <dbReference type="EMBL" id="EPS94632.1"/>
    </source>
</evidence>
<sequence length="319" mass="36075">MMVSSFPISEAQLVALFAEGVAYGMHAVTFAICMWTWVHRSKASRSARSWPWMSIAIALFLVGTLDVSFNLYHNIIAFCLYTGPGGAEGEFEMLSNWVNVLRSVWARSCALLSDAALIYRCWVVWVLSVRRWAVVIFPMLLWLGVAFCSFMDIFYLCTLNLNTSIPLATPLQPWLYAYFSLTLALNLLTTGMVVFPLWKTRRETSEYFKLRSRRRDRLKGMTLIFIESATLYTLSVAVSVIADLVRSNAYYPVTDVSVQLAGIAFDLIIIRIWKGVSTEQTAAFAETMCKSPLLSHKEPWDSTDTIRVDLETQGSDTMV</sequence>
<keyword evidence="3" id="KW-1185">Reference proteome</keyword>
<gene>
    <name evidence="2" type="ORF">FOMPIDRAFT_1026133</name>
</gene>
<dbReference type="InParanoid" id="S8DPP9"/>
<dbReference type="HOGENOM" id="CLU_044614_1_0_1"/>
<feature type="transmembrane region" description="Helical" evidence="1">
    <location>
        <begin position="132"/>
        <end position="155"/>
    </location>
</feature>
<feature type="transmembrane region" description="Helical" evidence="1">
    <location>
        <begin position="20"/>
        <end position="38"/>
    </location>
</feature>
<keyword evidence="1" id="KW-0472">Membrane</keyword>
<dbReference type="Proteomes" id="UP000015241">
    <property type="component" value="Unassembled WGS sequence"/>
</dbReference>
<proteinExistence type="predicted"/>
<keyword evidence="1" id="KW-0812">Transmembrane</keyword>
<organism evidence="2 3">
    <name type="scientific">Fomitopsis schrenkii</name>
    <name type="common">Brown rot fungus</name>
    <dbReference type="NCBI Taxonomy" id="2126942"/>
    <lineage>
        <taxon>Eukaryota</taxon>
        <taxon>Fungi</taxon>
        <taxon>Dikarya</taxon>
        <taxon>Basidiomycota</taxon>
        <taxon>Agaricomycotina</taxon>
        <taxon>Agaricomycetes</taxon>
        <taxon>Polyporales</taxon>
        <taxon>Fomitopsis</taxon>
    </lineage>
</organism>
<keyword evidence="1" id="KW-1133">Transmembrane helix</keyword>
<evidence type="ECO:0000256" key="1">
    <source>
        <dbReference type="SAM" id="Phobius"/>
    </source>
</evidence>